<name>A0ABY8KQD2_9BACI</name>
<accession>A0ABY8KQD2</accession>
<sequence length="172" mass="19091">MNVTENTVGGVIKELRGGETQLSLGLDIGVGRERLSRYENGRAKVPSDISRTLVNRFDNPKLALAVQHEYTGTGPIYLNGPNVDLHRCSVREKTIEELQEALDAITSTSLAKPSDAIEHFERKNIMDMIEEAVEAATALANFIAVTTEHLGISYTGVWMDHYKYLQKVGFIK</sequence>
<dbReference type="InterPro" id="IPR010982">
    <property type="entry name" value="Lambda_DNA-bd_dom_sf"/>
</dbReference>
<dbReference type="CDD" id="cd00093">
    <property type="entry name" value="HTH_XRE"/>
    <property type="match status" value="1"/>
</dbReference>
<gene>
    <name evidence="1" type="ORF">QBO96_08455</name>
</gene>
<keyword evidence="2" id="KW-1185">Reference proteome</keyword>
<protein>
    <submittedName>
        <fullName evidence="1">Helix-turn-helix transcriptional regulator</fullName>
    </submittedName>
</protein>
<dbReference type="SUPFAM" id="SSF47413">
    <property type="entry name" value="lambda repressor-like DNA-binding domains"/>
    <property type="match status" value="1"/>
</dbReference>
<dbReference type="RefSeq" id="WP_279495709.1">
    <property type="nucleotide sequence ID" value="NZ_CP122283.1"/>
</dbReference>
<evidence type="ECO:0000313" key="1">
    <source>
        <dbReference type="EMBL" id="WGF40289.1"/>
    </source>
</evidence>
<reference evidence="1 2" key="1">
    <citation type="submission" date="2023-04" db="EMBL/GenBank/DDBJ databases">
        <title>Genomic of Lysinibacillus capsici TSBLM.</title>
        <authorList>
            <person name="Hu X.S."/>
            <person name="Yu C.H."/>
        </authorList>
    </citation>
    <scope>NUCLEOTIDE SEQUENCE [LARGE SCALE GENOMIC DNA]</scope>
    <source>
        <strain evidence="1 2">TSBLM</strain>
    </source>
</reference>
<proteinExistence type="predicted"/>
<evidence type="ECO:0000313" key="2">
    <source>
        <dbReference type="Proteomes" id="UP001244564"/>
    </source>
</evidence>
<dbReference type="Proteomes" id="UP001244564">
    <property type="component" value="Chromosome"/>
</dbReference>
<dbReference type="EMBL" id="CP122283">
    <property type="protein sequence ID" value="WGF40289.1"/>
    <property type="molecule type" value="Genomic_DNA"/>
</dbReference>
<dbReference type="InterPro" id="IPR001387">
    <property type="entry name" value="Cro/C1-type_HTH"/>
</dbReference>
<organism evidence="1 2">
    <name type="scientific">Lysinibacillus capsici</name>
    <dbReference type="NCBI Taxonomy" id="2115968"/>
    <lineage>
        <taxon>Bacteria</taxon>
        <taxon>Bacillati</taxon>
        <taxon>Bacillota</taxon>
        <taxon>Bacilli</taxon>
        <taxon>Bacillales</taxon>
        <taxon>Bacillaceae</taxon>
        <taxon>Lysinibacillus</taxon>
    </lineage>
</organism>